<evidence type="ECO:0000313" key="13">
    <source>
        <dbReference type="EMBL" id="PQQ66369.1"/>
    </source>
</evidence>
<dbReference type="OrthoDB" id="9772736at2"/>
<keyword evidence="8" id="KW-0408">Iron</keyword>
<dbReference type="EMBL" id="NEMB01000003">
    <property type="protein sequence ID" value="PQQ66369.1"/>
    <property type="molecule type" value="Genomic_DNA"/>
</dbReference>
<dbReference type="InterPro" id="IPR036188">
    <property type="entry name" value="FAD/NAD-bd_sf"/>
</dbReference>
<dbReference type="KEGG" id="hsc:HVS_12770"/>
<dbReference type="GO" id="GO:0016491">
    <property type="term" value="F:oxidoreductase activity"/>
    <property type="evidence" value="ECO:0007669"/>
    <property type="project" value="UniProtKB-KW"/>
</dbReference>
<dbReference type="Gene3D" id="3.20.20.70">
    <property type="entry name" value="Aldolase class I"/>
    <property type="match status" value="1"/>
</dbReference>
<feature type="domain" description="FAD/NAD(P)-binding" evidence="11">
    <location>
        <begin position="386"/>
        <end position="614"/>
    </location>
</feature>
<accession>A0A2K9E3X0</accession>
<dbReference type="Pfam" id="PF07992">
    <property type="entry name" value="Pyr_redox_2"/>
    <property type="match status" value="1"/>
</dbReference>
<dbReference type="RefSeq" id="WP_101302901.1">
    <property type="nucleotide sequence ID" value="NZ_CP025197.1"/>
</dbReference>
<comment type="cofactor">
    <cofactor evidence="2">
        <name>[4Fe-4S] cluster</name>
        <dbReference type="ChEBI" id="CHEBI:49883"/>
    </cofactor>
</comment>
<keyword evidence="5" id="KW-0288">FMN</keyword>
<dbReference type="InterPro" id="IPR001155">
    <property type="entry name" value="OxRdtase_FMN_N"/>
</dbReference>
<evidence type="ECO:0000256" key="6">
    <source>
        <dbReference type="ARBA" id="ARBA00022723"/>
    </source>
</evidence>
<dbReference type="InterPro" id="IPR051793">
    <property type="entry name" value="NADH:flavin_oxidoreductase"/>
</dbReference>
<evidence type="ECO:0000256" key="7">
    <source>
        <dbReference type="ARBA" id="ARBA00023002"/>
    </source>
</evidence>
<organism evidence="12 14">
    <name type="scientific">Acetivibrio saccincola</name>
    <dbReference type="NCBI Taxonomy" id="1677857"/>
    <lineage>
        <taxon>Bacteria</taxon>
        <taxon>Bacillati</taxon>
        <taxon>Bacillota</taxon>
        <taxon>Clostridia</taxon>
        <taxon>Eubacteriales</taxon>
        <taxon>Oscillospiraceae</taxon>
        <taxon>Acetivibrio</taxon>
    </lineage>
</organism>
<comment type="cofactor">
    <cofactor evidence="1">
        <name>FMN</name>
        <dbReference type="ChEBI" id="CHEBI:58210"/>
    </cofactor>
</comment>
<name>A0A2K9E3X0_9FIRM</name>
<keyword evidence="4" id="KW-0285">Flavoprotein</keyword>
<dbReference type="InterPro" id="IPR023753">
    <property type="entry name" value="FAD/NAD-binding_dom"/>
</dbReference>
<evidence type="ECO:0000313" key="12">
    <source>
        <dbReference type="EMBL" id="AUG58427.1"/>
    </source>
</evidence>
<dbReference type="Gene3D" id="3.40.50.720">
    <property type="entry name" value="NAD(P)-binding Rossmann-like Domain"/>
    <property type="match status" value="1"/>
</dbReference>
<comment type="similarity">
    <text evidence="3">In the N-terminal section; belongs to the NADH:flavin oxidoreductase/NADH oxidase family.</text>
</comment>
<dbReference type="GO" id="GO:0051536">
    <property type="term" value="F:iron-sulfur cluster binding"/>
    <property type="evidence" value="ECO:0007669"/>
    <property type="project" value="UniProtKB-KW"/>
</dbReference>
<evidence type="ECO:0000256" key="3">
    <source>
        <dbReference type="ARBA" id="ARBA00011048"/>
    </source>
</evidence>
<dbReference type="Proteomes" id="UP000239720">
    <property type="component" value="Unassembled WGS sequence"/>
</dbReference>
<dbReference type="GO" id="GO:0046872">
    <property type="term" value="F:metal ion binding"/>
    <property type="evidence" value="ECO:0007669"/>
    <property type="project" value="UniProtKB-KW"/>
</dbReference>
<dbReference type="CDD" id="cd02803">
    <property type="entry name" value="OYE_like_FMN_family"/>
    <property type="match status" value="1"/>
</dbReference>
<protein>
    <submittedName>
        <fullName evidence="12">NADH oxidase</fullName>
        <ecNumber evidence="12">1.-.-.-</ecNumber>
    </submittedName>
    <submittedName>
        <fullName evidence="13">NADH:flavin oxidoreductase</fullName>
    </submittedName>
</protein>
<evidence type="ECO:0000256" key="5">
    <source>
        <dbReference type="ARBA" id="ARBA00022643"/>
    </source>
</evidence>
<dbReference type="EMBL" id="CP025197">
    <property type="protein sequence ID" value="AUG58427.1"/>
    <property type="molecule type" value="Genomic_DNA"/>
</dbReference>
<dbReference type="Gene3D" id="3.50.50.60">
    <property type="entry name" value="FAD/NAD(P)-binding domain"/>
    <property type="match status" value="1"/>
</dbReference>
<keyword evidence="6" id="KW-0479">Metal-binding</keyword>
<dbReference type="PRINTS" id="PR00368">
    <property type="entry name" value="FADPNR"/>
</dbReference>
<evidence type="ECO:0000256" key="4">
    <source>
        <dbReference type="ARBA" id="ARBA00022630"/>
    </source>
</evidence>
<evidence type="ECO:0000256" key="8">
    <source>
        <dbReference type="ARBA" id="ARBA00023004"/>
    </source>
</evidence>
<dbReference type="GO" id="GO:0010181">
    <property type="term" value="F:FMN binding"/>
    <property type="evidence" value="ECO:0007669"/>
    <property type="project" value="InterPro"/>
</dbReference>
<evidence type="ECO:0000259" key="11">
    <source>
        <dbReference type="Pfam" id="PF07992"/>
    </source>
</evidence>
<keyword evidence="9" id="KW-0411">Iron-sulfur</keyword>
<dbReference type="AlphaFoldDB" id="A0A2K9E3X0"/>
<dbReference type="Proteomes" id="UP000233534">
    <property type="component" value="Chromosome"/>
</dbReference>
<evidence type="ECO:0000256" key="1">
    <source>
        <dbReference type="ARBA" id="ARBA00001917"/>
    </source>
</evidence>
<dbReference type="PANTHER" id="PTHR42917">
    <property type="entry name" value="2,4-DIENOYL-COA REDUCTASE"/>
    <property type="match status" value="1"/>
</dbReference>
<dbReference type="SUPFAM" id="SSF51905">
    <property type="entry name" value="FAD/NAD(P)-binding domain"/>
    <property type="match status" value="1"/>
</dbReference>
<dbReference type="InterPro" id="IPR013785">
    <property type="entry name" value="Aldolase_TIM"/>
</dbReference>
<evidence type="ECO:0000313" key="15">
    <source>
        <dbReference type="Proteomes" id="UP000239720"/>
    </source>
</evidence>
<sequence length="643" mass="69576">MNFSKSLSPIKIGAVELKNRYIVPAMGSHLGEPDGQVSQRTIDYYVARAKGGYGLIVTEFTCVDPVGMALPGQLGIWDDSFIEGHKRLTQEVHKNGGVIFSQLHHAGRLSYSMVTGTQPVAPSSIASPVNKEIPRELSTEEVYQLIEKYVNAAVRAKEAGYDGVELHGAHQYMIAQFMSPYSNKRLDEFGGHFHNRMRFPTEIVKGIKEKCGKDFPVSVRISAEESEHDSWGVRQARKAAKMLEEAGADVISVSIGGAYGTTYKTLAPQALPPGFNASNSAFIKEVLNIPVIITGRIVDPYVAEDIISSGSADLVSLGRPSLADPEFPNKVKENRIDEIIPCVACLQRCSEAGGRDEWDTGVSCTYNPFTGKEGIMKFNPPEVKKKIAIIGAGPAGLETAWVAAKRGHSVTVFDKANVPGGQIALGARPPYKQELLKAVQTYMRLGKKYGVTYNFGVEANLETVKDFDEVVLATGGEPICPPFDGIEEAGAVQAIDVLAGKVVPGDRVIIIGGGQVGAETGEMLANQNRRVTIVEMKDAIAEEEHQDVRFLLIERLKKYGVNMLTKTKVKALSKDSVVVEREGAEERLSGFDTIVLAVGVKSYNPLEEIMKEAGKKTHVIGDANKPGDITDAIYAGAKLGLSI</sequence>
<keyword evidence="14" id="KW-1185">Reference proteome</keyword>
<dbReference type="PANTHER" id="PTHR42917:SF2">
    <property type="entry name" value="2,4-DIENOYL-COA REDUCTASE [(2E)-ENOYL-COA-PRODUCING]"/>
    <property type="match status" value="1"/>
</dbReference>
<dbReference type="EC" id="1.-.-.-" evidence="12"/>
<evidence type="ECO:0000256" key="2">
    <source>
        <dbReference type="ARBA" id="ARBA00001966"/>
    </source>
</evidence>
<evidence type="ECO:0000313" key="14">
    <source>
        <dbReference type="Proteomes" id="UP000233534"/>
    </source>
</evidence>
<evidence type="ECO:0000259" key="10">
    <source>
        <dbReference type="Pfam" id="PF00724"/>
    </source>
</evidence>
<dbReference type="SUPFAM" id="SSF51395">
    <property type="entry name" value="FMN-linked oxidoreductases"/>
    <property type="match status" value="1"/>
</dbReference>
<dbReference type="Pfam" id="PF00724">
    <property type="entry name" value="Oxidored_FMN"/>
    <property type="match status" value="1"/>
</dbReference>
<reference evidence="12 14" key="1">
    <citation type="submission" date="2017-12" db="EMBL/GenBank/DDBJ databases">
        <title>Complete genome sequence of Herbivorax saccincola GGR1, a novel Cellulosome-producing hydrolytic bacterium in a thermophilic biogas plant, established by Illumina and Nanopore MinION sequencing.</title>
        <authorList>
            <person name="Pechtl A."/>
            <person name="Ruckert C."/>
            <person name="Koeck D.E."/>
            <person name="Maus I."/>
            <person name="Winkler A."/>
            <person name="Kalinowski J."/>
            <person name="Puhler A."/>
            <person name="Schwarz W.W."/>
            <person name="Zverlov V.V."/>
            <person name="Schluter A."/>
            <person name="Liebl W."/>
        </authorList>
    </citation>
    <scope>NUCLEOTIDE SEQUENCE [LARGE SCALE GENOMIC DNA]</scope>
    <source>
        <strain evidence="12">GGR1</strain>
        <strain evidence="14">SR1</strain>
    </source>
</reference>
<evidence type="ECO:0000256" key="9">
    <source>
        <dbReference type="ARBA" id="ARBA00023014"/>
    </source>
</evidence>
<keyword evidence="7 12" id="KW-0560">Oxidoreductase</keyword>
<reference evidence="13 15" key="2">
    <citation type="journal article" date="2018" name="Syst. Appl. Microbiol.">
        <title>Characterization and high-quality draft genome sequence of Herbivorax saccincola A7, an anaerobic, alkaliphilic, thermophilic, cellulolytic, and xylanolytic bacterium.</title>
        <authorList>
            <person name="Aikawa S."/>
            <person name="Baramee S."/>
            <person name="Sermsathanaswadi J."/>
            <person name="Thianheng P."/>
            <person name="Tachaapaikoon C."/>
            <person name="Shikata A."/>
            <person name="Waeonukul R."/>
            <person name="Pason P."/>
            <person name="Ratanakhanokchai K."/>
            <person name="Kosugi A."/>
        </authorList>
    </citation>
    <scope>NUCLEOTIDE SEQUENCE [LARGE SCALE GENOMIC DNA]</scope>
    <source>
        <strain evidence="13 15">A7</strain>
    </source>
</reference>
<feature type="domain" description="NADH:flavin oxidoreductase/NADH oxidase N-terminal" evidence="10">
    <location>
        <begin position="8"/>
        <end position="337"/>
    </location>
</feature>
<proteinExistence type="inferred from homology"/>
<gene>
    <name evidence="13" type="ORF">B9R14_06135</name>
    <name evidence="12" type="ORF">HVS_12770</name>
</gene>